<keyword evidence="3" id="KW-0378">Hydrolase</keyword>
<evidence type="ECO:0000256" key="2">
    <source>
        <dbReference type="ARBA" id="ARBA00022741"/>
    </source>
</evidence>
<dbReference type="PANTHER" id="PTHR47959:SF23">
    <property type="entry name" value="HELICASE ATP-BINDING DOMAIN-CONTAINING PROTEIN"/>
    <property type="match status" value="1"/>
</dbReference>
<dbReference type="InterPro" id="IPR044742">
    <property type="entry name" value="DEAD/DEAH_RhlB"/>
</dbReference>
<evidence type="ECO:0000313" key="7">
    <source>
        <dbReference type="EMBL" id="CAA3011131.1"/>
    </source>
</evidence>
<evidence type="ECO:0000256" key="1">
    <source>
        <dbReference type="ARBA" id="ARBA00006517"/>
    </source>
</evidence>
<dbReference type="GO" id="GO:0003676">
    <property type="term" value="F:nucleic acid binding"/>
    <property type="evidence" value="ECO:0007669"/>
    <property type="project" value="InterPro"/>
</dbReference>
<dbReference type="Pfam" id="PF00270">
    <property type="entry name" value="DEAD"/>
    <property type="match status" value="1"/>
</dbReference>
<dbReference type="CDD" id="cd00268">
    <property type="entry name" value="DEADc"/>
    <property type="match status" value="1"/>
</dbReference>
<dbReference type="GO" id="GO:0016787">
    <property type="term" value="F:hydrolase activity"/>
    <property type="evidence" value="ECO:0007669"/>
    <property type="project" value="UniProtKB-KW"/>
</dbReference>
<dbReference type="GO" id="GO:0005829">
    <property type="term" value="C:cytosol"/>
    <property type="evidence" value="ECO:0007669"/>
    <property type="project" value="TreeGrafter"/>
</dbReference>
<feature type="domain" description="Helicase ATP-binding" evidence="6">
    <location>
        <begin position="65"/>
        <end position="181"/>
    </location>
</feature>
<comment type="similarity">
    <text evidence="1">Belongs to the DEAD box helicase family. DDX21/DDX50 subfamily.</text>
</comment>
<evidence type="ECO:0000256" key="5">
    <source>
        <dbReference type="ARBA" id="ARBA00022840"/>
    </source>
</evidence>
<sequence length="181" mass="20261">MVEVVVNEEGELRISENWPTIEERKSEVEITVAELNNVLHPMCIESSIPQTNIITVSKLFPGVVLEPTMQGRNMICRVRTGTGKTLAFDIPILDKIIRFIEKHGRGRNPLAVILTPTRELARQVEKEFYESALNLNTLCIYGGMPISHQMDALKQGVDVVVCTPGRVIDLIKRGSLNLLEV</sequence>
<keyword evidence="4 7" id="KW-0347">Helicase</keyword>
<dbReference type="PANTHER" id="PTHR47959">
    <property type="entry name" value="ATP-DEPENDENT RNA HELICASE RHLE-RELATED"/>
    <property type="match status" value="1"/>
</dbReference>
<dbReference type="GO" id="GO:0005524">
    <property type="term" value="F:ATP binding"/>
    <property type="evidence" value="ECO:0007669"/>
    <property type="project" value="UniProtKB-KW"/>
</dbReference>
<dbReference type="PROSITE" id="PS51192">
    <property type="entry name" value="HELICASE_ATP_BIND_1"/>
    <property type="match status" value="1"/>
</dbReference>
<dbReference type="GO" id="GO:0003724">
    <property type="term" value="F:RNA helicase activity"/>
    <property type="evidence" value="ECO:0007669"/>
    <property type="project" value="TreeGrafter"/>
</dbReference>
<proteinExistence type="inferred from homology"/>
<dbReference type="EMBL" id="CACTIH010007359">
    <property type="protein sequence ID" value="CAA3011131.1"/>
    <property type="molecule type" value="Genomic_DNA"/>
</dbReference>
<protein>
    <submittedName>
        <fullName evidence="7">DEAD-box ATP-dependent RNA helicase 53-like</fullName>
    </submittedName>
</protein>
<evidence type="ECO:0000256" key="3">
    <source>
        <dbReference type="ARBA" id="ARBA00022801"/>
    </source>
</evidence>
<evidence type="ECO:0000256" key="4">
    <source>
        <dbReference type="ARBA" id="ARBA00022806"/>
    </source>
</evidence>
<dbReference type="InterPro" id="IPR014001">
    <property type="entry name" value="Helicase_ATP-bd"/>
</dbReference>
<keyword evidence="2" id="KW-0547">Nucleotide-binding</keyword>
<evidence type="ECO:0000313" key="8">
    <source>
        <dbReference type="Proteomes" id="UP000594638"/>
    </source>
</evidence>
<keyword evidence="8" id="KW-1185">Reference proteome</keyword>
<dbReference type="AlphaFoldDB" id="A0A8S0TYM6"/>
<dbReference type="SUPFAM" id="SSF52540">
    <property type="entry name" value="P-loop containing nucleoside triphosphate hydrolases"/>
    <property type="match status" value="1"/>
</dbReference>
<organism evidence="7 8">
    <name type="scientific">Olea europaea subsp. europaea</name>
    <dbReference type="NCBI Taxonomy" id="158383"/>
    <lineage>
        <taxon>Eukaryota</taxon>
        <taxon>Viridiplantae</taxon>
        <taxon>Streptophyta</taxon>
        <taxon>Embryophyta</taxon>
        <taxon>Tracheophyta</taxon>
        <taxon>Spermatophyta</taxon>
        <taxon>Magnoliopsida</taxon>
        <taxon>eudicotyledons</taxon>
        <taxon>Gunneridae</taxon>
        <taxon>Pentapetalae</taxon>
        <taxon>asterids</taxon>
        <taxon>lamiids</taxon>
        <taxon>Lamiales</taxon>
        <taxon>Oleaceae</taxon>
        <taxon>Oleeae</taxon>
        <taxon>Olea</taxon>
    </lineage>
</organism>
<accession>A0A8S0TYM6</accession>
<dbReference type="OrthoDB" id="4255at2759"/>
<dbReference type="InterPro" id="IPR011545">
    <property type="entry name" value="DEAD/DEAH_box_helicase_dom"/>
</dbReference>
<keyword evidence="5" id="KW-0067">ATP-binding</keyword>
<dbReference type="Gramene" id="OE9A061634T1">
    <property type="protein sequence ID" value="OE9A061634C1"/>
    <property type="gene ID" value="OE9A061634"/>
</dbReference>
<reference evidence="7 8" key="1">
    <citation type="submission" date="2019-12" db="EMBL/GenBank/DDBJ databases">
        <authorList>
            <person name="Alioto T."/>
            <person name="Alioto T."/>
            <person name="Gomez Garrido J."/>
        </authorList>
    </citation>
    <scope>NUCLEOTIDE SEQUENCE [LARGE SCALE GENOMIC DNA]</scope>
</reference>
<name>A0A8S0TYM6_OLEEU</name>
<dbReference type="Proteomes" id="UP000594638">
    <property type="component" value="Unassembled WGS sequence"/>
</dbReference>
<gene>
    <name evidence="7" type="ORF">OLEA9_A061634</name>
</gene>
<dbReference type="InterPro" id="IPR050079">
    <property type="entry name" value="DEAD_box_RNA_helicase"/>
</dbReference>
<comment type="caution">
    <text evidence="7">The sequence shown here is derived from an EMBL/GenBank/DDBJ whole genome shotgun (WGS) entry which is preliminary data.</text>
</comment>
<dbReference type="InterPro" id="IPR027417">
    <property type="entry name" value="P-loop_NTPase"/>
</dbReference>
<evidence type="ECO:0000259" key="6">
    <source>
        <dbReference type="PROSITE" id="PS51192"/>
    </source>
</evidence>
<dbReference type="Gene3D" id="3.40.50.300">
    <property type="entry name" value="P-loop containing nucleotide triphosphate hydrolases"/>
    <property type="match status" value="1"/>
</dbReference>